<dbReference type="AlphaFoldDB" id="A0A409VJZ9"/>
<feature type="compositionally biased region" description="Low complexity" evidence="1">
    <location>
        <begin position="22"/>
        <end position="34"/>
    </location>
</feature>
<protein>
    <submittedName>
        <fullName evidence="2">Uncharacterized protein</fullName>
    </submittedName>
</protein>
<feature type="compositionally biased region" description="Low complexity" evidence="1">
    <location>
        <begin position="47"/>
        <end position="78"/>
    </location>
</feature>
<evidence type="ECO:0000313" key="3">
    <source>
        <dbReference type="Proteomes" id="UP000284706"/>
    </source>
</evidence>
<evidence type="ECO:0000313" key="2">
    <source>
        <dbReference type="EMBL" id="PPQ66547.1"/>
    </source>
</evidence>
<gene>
    <name evidence="2" type="ORF">CVT26_009521</name>
</gene>
<organism evidence="2 3">
    <name type="scientific">Gymnopilus dilepis</name>
    <dbReference type="NCBI Taxonomy" id="231916"/>
    <lineage>
        <taxon>Eukaryota</taxon>
        <taxon>Fungi</taxon>
        <taxon>Dikarya</taxon>
        <taxon>Basidiomycota</taxon>
        <taxon>Agaricomycotina</taxon>
        <taxon>Agaricomycetes</taxon>
        <taxon>Agaricomycetidae</taxon>
        <taxon>Agaricales</taxon>
        <taxon>Agaricineae</taxon>
        <taxon>Hymenogastraceae</taxon>
        <taxon>Gymnopilus</taxon>
    </lineage>
</organism>
<feature type="region of interest" description="Disordered" evidence="1">
    <location>
        <begin position="1"/>
        <end position="83"/>
    </location>
</feature>
<name>A0A409VJZ9_9AGAR</name>
<keyword evidence="3" id="KW-1185">Reference proteome</keyword>
<sequence>MQSNDVVIRNLPPSHPTSPEGSLHPLPSSSAPPLRMASTQRANKRANNTSTTTPKSRTKKTQTTPTPKNTNDNNIKKPQQQQNEIVIVLDQRGPKGNKVYTELLKLHDG</sequence>
<accession>A0A409VJZ9</accession>
<evidence type="ECO:0000256" key="1">
    <source>
        <dbReference type="SAM" id="MobiDB-lite"/>
    </source>
</evidence>
<dbReference type="InParanoid" id="A0A409VJZ9"/>
<dbReference type="Proteomes" id="UP000284706">
    <property type="component" value="Unassembled WGS sequence"/>
</dbReference>
<reference evidence="2 3" key="1">
    <citation type="journal article" date="2018" name="Evol. Lett.">
        <title>Horizontal gene cluster transfer increased hallucinogenic mushroom diversity.</title>
        <authorList>
            <person name="Reynolds H.T."/>
            <person name="Vijayakumar V."/>
            <person name="Gluck-Thaler E."/>
            <person name="Korotkin H.B."/>
            <person name="Matheny P.B."/>
            <person name="Slot J.C."/>
        </authorList>
    </citation>
    <scope>NUCLEOTIDE SEQUENCE [LARGE SCALE GENOMIC DNA]</scope>
    <source>
        <strain evidence="2 3">SRW20</strain>
    </source>
</reference>
<proteinExistence type="predicted"/>
<comment type="caution">
    <text evidence="2">The sequence shown here is derived from an EMBL/GenBank/DDBJ whole genome shotgun (WGS) entry which is preliminary data.</text>
</comment>
<dbReference type="EMBL" id="NHYE01005628">
    <property type="protein sequence ID" value="PPQ66547.1"/>
    <property type="molecule type" value="Genomic_DNA"/>
</dbReference>